<dbReference type="Proteomes" id="UP000298664">
    <property type="component" value="Chromosome Circular"/>
</dbReference>
<accession>A0AAF0HDJ5</accession>
<sequence length="56" mass="6699">MNVSLETLRHPKQYLNEDLRDFEARIASCMKLRSKERAELSAQQKNRFGKPKRFEC</sequence>
<dbReference type="EMBL" id="CP124733">
    <property type="protein sequence ID" value="WHA42381.1"/>
    <property type="molecule type" value="Genomic_DNA"/>
</dbReference>
<evidence type="ECO:0000313" key="2">
    <source>
        <dbReference type="Proteomes" id="UP000298664"/>
    </source>
</evidence>
<name>A0AAF0HDJ5_9HYPH</name>
<protein>
    <submittedName>
        <fullName evidence="1">Uncharacterized protein</fullName>
    </submittedName>
</protein>
<reference evidence="1" key="1">
    <citation type="submission" date="2023-05" db="EMBL/GenBank/DDBJ databases">
        <title>Complete genome sequence of Agrobacterium larrymoorei CFBP5477.</title>
        <authorList>
            <person name="Yen H.-C."/>
            <person name="Chou L."/>
            <person name="Lin Y.-C."/>
            <person name="Lai E.-M."/>
            <person name="Kuo C.-H."/>
        </authorList>
    </citation>
    <scope>NUCLEOTIDE SEQUENCE</scope>
    <source>
        <strain evidence="1">CFBP5477</strain>
    </source>
</reference>
<proteinExistence type="predicted"/>
<dbReference type="AlphaFoldDB" id="A0AAF0HDJ5"/>
<organism evidence="1 2">
    <name type="scientific">Agrobacterium larrymoorei</name>
    <dbReference type="NCBI Taxonomy" id="160699"/>
    <lineage>
        <taxon>Bacteria</taxon>
        <taxon>Pseudomonadati</taxon>
        <taxon>Pseudomonadota</taxon>
        <taxon>Alphaproteobacteria</taxon>
        <taxon>Hyphomicrobiales</taxon>
        <taxon>Rhizobiaceae</taxon>
        <taxon>Rhizobium/Agrobacterium group</taxon>
        <taxon>Agrobacterium</taxon>
    </lineage>
</organism>
<gene>
    <name evidence="1" type="ORF">CFBP5477_007090</name>
</gene>
<dbReference type="RefSeq" id="WP_137394231.1">
    <property type="nucleotide sequence ID" value="NZ_CP124733.1"/>
</dbReference>
<evidence type="ECO:0000313" key="1">
    <source>
        <dbReference type="EMBL" id="WHA42381.1"/>
    </source>
</evidence>